<evidence type="ECO:0000256" key="1">
    <source>
        <dbReference type="SAM" id="Phobius"/>
    </source>
</evidence>
<protein>
    <submittedName>
        <fullName evidence="2">Uncharacterized protein</fullName>
    </submittedName>
</protein>
<evidence type="ECO:0000313" key="2">
    <source>
        <dbReference type="EMBL" id="MDL2343807.1"/>
    </source>
</evidence>
<sequence>MSRAAVLTFLALPTGYLLCWFLYGVPAEIMVMVLLVGAAAFAYGVRRDRGVGAFLTLLLTVGLGVALIVGVFALPILAGNGETLVLAPPVAGLLLLTLGVLVVFRRRMGAARRVALTTPLAPWLWGMGLLLFAFFPAVRVDCRGLQTDPWMTYDGGFTSGTLGKRLWAAQPDLIPDRAELPAAFVVDDVRSSVTRCFQDDRGRPRPLSFRASAPLLAVHLIERVRPGMDAYAAVFTPGEHRKLTPWVPTEPPYSGVTKHGPYGFPGWVVFPFLPTLPPELERALP</sequence>
<feature type="transmembrane region" description="Helical" evidence="1">
    <location>
        <begin position="27"/>
        <end position="45"/>
    </location>
</feature>
<feature type="transmembrane region" description="Helical" evidence="1">
    <location>
        <begin position="84"/>
        <end position="104"/>
    </location>
</feature>
<evidence type="ECO:0000313" key="3">
    <source>
        <dbReference type="Proteomes" id="UP001302059"/>
    </source>
</evidence>
<dbReference type="RefSeq" id="WP_285522411.1">
    <property type="nucleotide sequence ID" value="NZ_JASNGB010000040.1"/>
</dbReference>
<dbReference type="Proteomes" id="UP001302059">
    <property type="component" value="Unassembled WGS sequence"/>
</dbReference>
<gene>
    <name evidence="2" type="ORF">QOL99_06555</name>
</gene>
<feature type="transmembrane region" description="Helical" evidence="1">
    <location>
        <begin position="116"/>
        <end position="138"/>
    </location>
</feature>
<organism evidence="2 3">
    <name type="scientific">Deinococcus rhizophilus</name>
    <dbReference type="NCBI Taxonomy" id="3049544"/>
    <lineage>
        <taxon>Bacteria</taxon>
        <taxon>Thermotogati</taxon>
        <taxon>Deinococcota</taxon>
        <taxon>Deinococci</taxon>
        <taxon>Deinococcales</taxon>
        <taxon>Deinococcaceae</taxon>
        <taxon>Deinococcus</taxon>
    </lineage>
</organism>
<keyword evidence="1" id="KW-0812">Transmembrane</keyword>
<name>A0ABT7JFH8_9DEIO</name>
<keyword evidence="1" id="KW-0472">Membrane</keyword>
<keyword evidence="3" id="KW-1185">Reference proteome</keyword>
<feature type="transmembrane region" description="Helical" evidence="1">
    <location>
        <begin position="52"/>
        <end position="78"/>
    </location>
</feature>
<keyword evidence="1" id="KW-1133">Transmembrane helix</keyword>
<dbReference type="EMBL" id="JASNGB010000040">
    <property type="protein sequence ID" value="MDL2343807.1"/>
    <property type="molecule type" value="Genomic_DNA"/>
</dbReference>
<accession>A0ABT7JFH8</accession>
<proteinExistence type="predicted"/>
<comment type="caution">
    <text evidence="2">The sequence shown here is derived from an EMBL/GenBank/DDBJ whole genome shotgun (WGS) entry which is preliminary data.</text>
</comment>
<reference evidence="2 3" key="1">
    <citation type="submission" date="2023-05" db="EMBL/GenBank/DDBJ databases">
        <authorList>
            <person name="Gao F."/>
        </authorList>
    </citation>
    <scope>NUCLEOTIDE SEQUENCE [LARGE SCALE GENOMIC DNA]</scope>
    <source>
        <strain evidence="2 3">MIMF12</strain>
    </source>
</reference>